<dbReference type="AlphaFoldDB" id="A0AAI8QCM4"/>
<gene>
    <name evidence="1" type="ORF">S23_33550</name>
</gene>
<dbReference type="NCBIfam" id="TIGR01549">
    <property type="entry name" value="HAD-SF-IA-v1"/>
    <property type="match status" value="1"/>
</dbReference>
<evidence type="ECO:0000313" key="2">
    <source>
        <dbReference type="Proteomes" id="UP000007886"/>
    </source>
</evidence>
<dbReference type="EMBL" id="AP012279">
    <property type="protein sequence ID" value="BAL76556.1"/>
    <property type="molecule type" value="Genomic_DNA"/>
</dbReference>
<organism evidence="1 2">
    <name type="scientific">Bradyrhizobium cosmicum</name>
    <dbReference type="NCBI Taxonomy" id="1404864"/>
    <lineage>
        <taxon>Bacteria</taxon>
        <taxon>Pseudomonadati</taxon>
        <taxon>Pseudomonadota</taxon>
        <taxon>Alphaproteobacteria</taxon>
        <taxon>Hyphomicrobiales</taxon>
        <taxon>Nitrobacteraceae</taxon>
        <taxon>Bradyrhizobium</taxon>
    </lineage>
</organism>
<dbReference type="InterPro" id="IPR023198">
    <property type="entry name" value="PGP-like_dom2"/>
</dbReference>
<dbReference type="Gene3D" id="3.40.50.1000">
    <property type="entry name" value="HAD superfamily/HAD-like"/>
    <property type="match status" value="1"/>
</dbReference>
<keyword evidence="2" id="KW-1185">Reference proteome</keyword>
<dbReference type="KEGG" id="brs:S23_33550"/>
<dbReference type="RefSeq" id="WP_015685848.1">
    <property type="nucleotide sequence ID" value="NC_017082.1"/>
</dbReference>
<evidence type="ECO:0000313" key="1">
    <source>
        <dbReference type="EMBL" id="BAL76556.1"/>
    </source>
</evidence>
<reference evidence="1 2" key="1">
    <citation type="journal article" date="2012" name="Microbes Environ.">
        <title>Complete genome sequence of Bradyrhizobium sp. S23321: insights into symbiosis evolution in soil oligotrophs.</title>
        <authorList>
            <person name="Okubo T."/>
            <person name="Tsukui T."/>
            <person name="Maita H."/>
            <person name="Okamoto S."/>
            <person name="Oshima K."/>
            <person name="Fujisawa T."/>
            <person name="Saito A."/>
            <person name="Futamata H."/>
            <person name="Hattori R."/>
            <person name="Shimomura Y."/>
            <person name="Haruta S."/>
            <person name="Morimoto S."/>
            <person name="Wang Y."/>
            <person name="Sakai Y."/>
            <person name="Hattori M."/>
            <person name="Aizawa S."/>
            <person name="Nagashima K.V.P."/>
            <person name="Masuda S."/>
            <person name="Hattori T."/>
            <person name="Yamashita A."/>
            <person name="Bao Z."/>
            <person name="Hayatsu M."/>
            <person name="Kajiya-Kanegae H."/>
            <person name="Yoshinaga I."/>
            <person name="Sakamoto K."/>
            <person name="Toyota K."/>
            <person name="Nakao M."/>
            <person name="Kohara M."/>
            <person name="Anda M."/>
            <person name="Niwa R."/>
            <person name="Jung-Hwan P."/>
            <person name="Sameshima-Saito R."/>
            <person name="Tokuda S."/>
            <person name="Yamamoto S."/>
            <person name="Yamamoto S."/>
            <person name="Yokoyama T."/>
            <person name="Akutsu T."/>
            <person name="Nakamura Y."/>
            <person name="Nakahira-Yanaka Y."/>
            <person name="Takada Hoshino Y."/>
            <person name="Hirakawa H."/>
            <person name="Mitsui H."/>
            <person name="Terasawa K."/>
            <person name="Itakura M."/>
            <person name="Sato S."/>
            <person name="Ikeda-Ohtsubo W."/>
            <person name="Sakakura N."/>
            <person name="Kaminuma E."/>
            <person name="Minamisawa K."/>
        </authorList>
    </citation>
    <scope>NUCLEOTIDE SEQUENCE [LARGE SCALE GENOMIC DNA]</scope>
    <source>
        <strain evidence="1 2">S23321</strain>
    </source>
</reference>
<sequence>MQVSSLSPGSADALLFDLGRVVLDIDFSKAIACWAGHAGCPPEAIVARYVRDEAYRLHEVGKISDEDYFASLRSSLGIGISDAQFLEGWNAIFAGEMPDIAELLPRAAKQLPLYAFSNTNRPHVDYFSKEYAGLLDHFREVYLSSSIGLRKPDPEAFDHVVAAMGVPASRIVFFDDLAENIEGARACGLTAVHVTSATDVGNALRALGI</sequence>
<dbReference type="Pfam" id="PF00702">
    <property type="entry name" value="Hydrolase"/>
    <property type="match status" value="1"/>
</dbReference>
<dbReference type="InterPro" id="IPR006439">
    <property type="entry name" value="HAD-SF_hydro_IA"/>
</dbReference>
<dbReference type="Gene3D" id="1.10.150.240">
    <property type="entry name" value="Putative phosphatase, domain 2"/>
    <property type="match status" value="1"/>
</dbReference>
<dbReference type="GO" id="GO:0016787">
    <property type="term" value="F:hydrolase activity"/>
    <property type="evidence" value="ECO:0007669"/>
    <property type="project" value="UniProtKB-KW"/>
</dbReference>
<keyword evidence="1" id="KW-0378">Hydrolase</keyword>
<proteinExistence type="predicted"/>
<dbReference type="PANTHER" id="PTHR43611:SF3">
    <property type="entry name" value="FLAVIN MONONUCLEOTIDE HYDROLASE 1, CHLOROPLATIC"/>
    <property type="match status" value="1"/>
</dbReference>
<dbReference type="Proteomes" id="UP000007886">
    <property type="component" value="Chromosome"/>
</dbReference>
<dbReference type="InterPro" id="IPR036412">
    <property type="entry name" value="HAD-like_sf"/>
</dbReference>
<dbReference type="PANTHER" id="PTHR43611">
    <property type="entry name" value="ALPHA-D-GLUCOSE 1-PHOSPHATE PHOSPHATASE"/>
    <property type="match status" value="1"/>
</dbReference>
<protein>
    <submittedName>
        <fullName evidence="1">Haloacid dehalogenase-like hydrolase</fullName>
    </submittedName>
</protein>
<dbReference type="NCBIfam" id="TIGR01509">
    <property type="entry name" value="HAD-SF-IA-v3"/>
    <property type="match status" value="1"/>
</dbReference>
<name>A0AAI8QCM4_9BRAD</name>
<dbReference type="CDD" id="cd02603">
    <property type="entry name" value="HAD_sEH-N_like"/>
    <property type="match status" value="1"/>
</dbReference>
<dbReference type="SUPFAM" id="SSF56784">
    <property type="entry name" value="HAD-like"/>
    <property type="match status" value="1"/>
</dbReference>
<accession>A0AAI8QCM4</accession>
<dbReference type="InterPro" id="IPR023214">
    <property type="entry name" value="HAD_sf"/>
</dbReference>